<dbReference type="PANTHER" id="PTHR25466">
    <property type="entry name" value="T-LYMPHOCYTE ACTIVATION ANTIGEN"/>
    <property type="match status" value="1"/>
</dbReference>
<sequence length="204" mass="23241">MPLATKNFSLTLSKPQLTDSAHAVICVLSDHHIVVDSGVESVQLPLKTKVHLPEDVKVVWSNSYDKNVHVHENGSAQPGEMDDEYKNRTKIKRKLLEPGDFSLTLKHPTDGDNSTYTCTVYSREGNILLKKDVELKVRGQCCRYRSEVILMMVTEEVTWMIDETFLPLKRPDEQNQLLGLLSVFIFLLRLLFTLTSFYLTVSSQ</sequence>
<name>A0A3P9D6F4_9CICH</name>
<evidence type="ECO:0000256" key="7">
    <source>
        <dbReference type="ARBA" id="ARBA00023157"/>
    </source>
</evidence>
<keyword evidence="2" id="KW-1003">Cell membrane</keyword>
<keyword evidence="14" id="KW-1185">Reference proteome</keyword>
<dbReference type="GeneTree" id="ENSGT01130000278447"/>
<dbReference type="GO" id="GO:0031295">
    <property type="term" value="P:T cell costimulation"/>
    <property type="evidence" value="ECO:0007669"/>
    <property type="project" value="TreeGrafter"/>
</dbReference>
<dbReference type="GO" id="GO:0006955">
    <property type="term" value="P:immune response"/>
    <property type="evidence" value="ECO:0007669"/>
    <property type="project" value="TreeGrafter"/>
</dbReference>
<keyword evidence="6 11" id="KW-0472">Membrane</keyword>
<dbReference type="Ensembl" id="ENSMZET00005030610.1">
    <property type="protein sequence ID" value="ENSMZEP00005029676.1"/>
    <property type="gene ID" value="ENSMZEG00005022132.1"/>
</dbReference>
<evidence type="ECO:0000313" key="13">
    <source>
        <dbReference type="Ensembl" id="ENSMZEP00005029676.1"/>
    </source>
</evidence>
<keyword evidence="5 11" id="KW-1133">Transmembrane helix</keyword>
<accession>A0A3P9D6F4</accession>
<dbReference type="GO" id="GO:0042130">
    <property type="term" value="P:negative regulation of T cell proliferation"/>
    <property type="evidence" value="ECO:0007669"/>
    <property type="project" value="TreeGrafter"/>
</dbReference>
<organism evidence="13 14">
    <name type="scientific">Maylandia zebra</name>
    <name type="common">zebra mbuna</name>
    <dbReference type="NCBI Taxonomy" id="106582"/>
    <lineage>
        <taxon>Eukaryota</taxon>
        <taxon>Metazoa</taxon>
        <taxon>Chordata</taxon>
        <taxon>Craniata</taxon>
        <taxon>Vertebrata</taxon>
        <taxon>Euteleostomi</taxon>
        <taxon>Actinopterygii</taxon>
        <taxon>Neopterygii</taxon>
        <taxon>Teleostei</taxon>
        <taxon>Neoteleostei</taxon>
        <taxon>Acanthomorphata</taxon>
        <taxon>Ovalentaria</taxon>
        <taxon>Cichlomorphae</taxon>
        <taxon>Cichliformes</taxon>
        <taxon>Cichlidae</taxon>
        <taxon>African cichlids</taxon>
        <taxon>Pseudocrenilabrinae</taxon>
        <taxon>Haplochromini</taxon>
        <taxon>Maylandia</taxon>
        <taxon>Maylandia zebra complex</taxon>
    </lineage>
</organism>
<dbReference type="PANTHER" id="PTHR25466:SF14">
    <property type="entry name" value="BUTYROPHILIN SUBFAMILY 2 MEMBER A2-LIKE-RELATED"/>
    <property type="match status" value="1"/>
</dbReference>
<keyword evidence="4" id="KW-0732">Signal</keyword>
<keyword evidence="7" id="KW-1015">Disulfide bond</keyword>
<dbReference type="Gene3D" id="2.60.40.10">
    <property type="entry name" value="Immunoglobulins"/>
    <property type="match status" value="1"/>
</dbReference>
<evidence type="ECO:0000256" key="8">
    <source>
        <dbReference type="ARBA" id="ARBA00023170"/>
    </source>
</evidence>
<dbReference type="InterPro" id="IPR007110">
    <property type="entry name" value="Ig-like_dom"/>
</dbReference>
<keyword evidence="3 11" id="KW-0812">Transmembrane</keyword>
<evidence type="ECO:0000256" key="1">
    <source>
        <dbReference type="ARBA" id="ARBA00004251"/>
    </source>
</evidence>
<evidence type="ECO:0000256" key="11">
    <source>
        <dbReference type="SAM" id="Phobius"/>
    </source>
</evidence>
<reference evidence="13" key="2">
    <citation type="submission" date="2025-09" db="UniProtKB">
        <authorList>
            <consortium name="Ensembl"/>
        </authorList>
    </citation>
    <scope>IDENTIFICATION</scope>
</reference>
<reference evidence="13" key="1">
    <citation type="submission" date="2025-08" db="UniProtKB">
        <authorList>
            <consortium name="Ensembl"/>
        </authorList>
    </citation>
    <scope>IDENTIFICATION</scope>
</reference>
<comment type="subcellular location">
    <subcellularLocation>
        <location evidence="1">Cell membrane</location>
        <topology evidence="1">Single-pass type I membrane protein</topology>
    </subcellularLocation>
</comment>
<dbReference type="InterPro" id="IPR051713">
    <property type="entry name" value="T-cell_Activation_Regulation"/>
</dbReference>
<evidence type="ECO:0000256" key="6">
    <source>
        <dbReference type="ARBA" id="ARBA00023136"/>
    </source>
</evidence>
<keyword evidence="9" id="KW-0325">Glycoprotein</keyword>
<evidence type="ECO:0000256" key="4">
    <source>
        <dbReference type="ARBA" id="ARBA00022729"/>
    </source>
</evidence>
<dbReference type="SUPFAM" id="SSF48726">
    <property type="entry name" value="Immunoglobulin"/>
    <property type="match status" value="1"/>
</dbReference>
<dbReference type="GO" id="GO:0009897">
    <property type="term" value="C:external side of plasma membrane"/>
    <property type="evidence" value="ECO:0007669"/>
    <property type="project" value="TreeGrafter"/>
</dbReference>
<proteinExistence type="predicted"/>
<dbReference type="GO" id="GO:0071222">
    <property type="term" value="P:cellular response to lipopolysaccharide"/>
    <property type="evidence" value="ECO:0007669"/>
    <property type="project" value="TreeGrafter"/>
</dbReference>
<dbReference type="InterPro" id="IPR036179">
    <property type="entry name" value="Ig-like_dom_sf"/>
</dbReference>
<protein>
    <recommendedName>
        <fullName evidence="12">Ig-like domain-containing protein</fullName>
    </recommendedName>
</protein>
<dbReference type="PROSITE" id="PS50835">
    <property type="entry name" value="IG_LIKE"/>
    <property type="match status" value="1"/>
</dbReference>
<evidence type="ECO:0000256" key="10">
    <source>
        <dbReference type="ARBA" id="ARBA00023319"/>
    </source>
</evidence>
<dbReference type="GO" id="GO:0042102">
    <property type="term" value="P:positive regulation of T cell proliferation"/>
    <property type="evidence" value="ECO:0007669"/>
    <property type="project" value="TreeGrafter"/>
</dbReference>
<dbReference type="InterPro" id="IPR013783">
    <property type="entry name" value="Ig-like_fold"/>
</dbReference>
<evidence type="ECO:0000256" key="5">
    <source>
        <dbReference type="ARBA" id="ARBA00022989"/>
    </source>
</evidence>
<evidence type="ECO:0000256" key="9">
    <source>
        <dbReference type="ARBA" id="ARBA00023180"/>
    </source>
</evidence>
<dbReference type="AlphaFoldDB" id="A0A3P9D6F4"/>
<evidence type="ECO:0000313" key="14">
    <source>
        <dbReference type="Proteomes" id="UP000265160"/>
    </source>
</evidence>
<dbReference type="GO" id="GO:0007166">
    <property type="term" value="P:cell surface receptor signaling pathway"/>
    <property type="evidence" value="ECO:0007669"/>
    <property type="project" value="TreeGrafter"/>
</dbReference>
<keyword evidence="8" id="KW-0675">Receptor</keyword>
<evidence type="ECO:0000256" key="3">
    <source>
        <dbReference type="ARBA" id="ARBA00022692"/>
    </source>
</evidence>
<feature type="transmembrane region" description="Helical" evidence="11">
    <location>
        <begin position="177"/>
        <end position="199"/>
    </location>
</feature>
<evidence type="ECO:0000256" key="2">
    <source>
        <dbReference type="ARBA" id="ARBA00022475"/>
    </source>
</evidence>
<feature type="domain" description="Ig-like" evidence="12">
    <location>
        <begin position="2"/>
        <end position="134"/>
    </location>
</feature>
<dbReference type="Proteomes" id="UP000265160">
    <property type="component" value="Unplaced"/>
</dbReference>
<keyword evidence="10" id="KW-0393">Immunoglobulin domain</keyword>
<evidence type="ECO:0000259" key="12">
    <source>
        <dbReference type="PROSITE" id="PS50835"/>
    </source>
</evidence>